<feature type="compositionally biased region" description="Acidic residues" evidence="2">
    <location>
        <begin position="200"/>
        <end position="210"/>
    </location>
</feature>
<dbReference type="STRING" id="94643.A0A2A9MEE5"/>
<reference evidence="3 4" key="1">
    <citation type="submission" date="2017-09" db="EMBL/GenBank/DDBJ databases">
        <title>Genome sequencing of Besnoitia besnoiti strain Bb-Ger1.</title>
        <authorList>
            <person name="Schares G."/>
            <person name="Venepally P."/>
            <person name="Lorenzi H.A."/>
        </authorList>
    </citation>
    <scope>NUCLEOTIDE SEQUENCE [LARGE SCALE GENOMIC DNA]</scope>
    <source>
        <strain evidence="3 4">Bb-Ger1</strain>
    </source>
</reference>
<evidence type="ECO:0000256" key="2">
    <source>
        <dbReference type="SAM" id="MobiDB-lite"/>
    </source>
</evidence>
<evidence type="ECO:0000313" key="3">
    <source>
        <dbReference type="EMBL" id="PFH34043.1"/>
    </source>
</evidence>
<dbReference type="Proteomes" id="UP000224006">
    <property type="component" value="Unassembled WGS sequence"/>
</dbReference>
<accession>A0A2A9MEE5</accession>
<dbReference type="Gene3D" id="1.10.287.1490">
    <property type="match status" value="2"/>
</dbReference>
<keyword evidence="1" id="KW-0175">Coiled coil</keyword>
<dbReference type="RefSeq" id="XP_029218052.1">
    <property type="nucleotide sequence ID" value="XM_029365568.1"/>
</dbReference>
<comment type="caution">
    <text evidence="3">The sequence shown here is derived from an EMBL/GenBank/DDBJ whole genome shotgun (WGS) entry which is preliminary data.</text>
</comment>
<keyword evidence="4" id="KW-1185">Reference proteome</keyword>
<feature type="coiled-coil region" evidence="1">
    <location>
        <begin position="287"/>
        <end position="427"/>
    </location>
</feature>
<name>A0A2A9MEE5_BESBE</name>
<dbReference type="VEuPathDB" id="ToxoDB:BESB_071950"/>
<feature type="coiled-coil region" evidence="1">
    <location>
        <begin position="498"/>
        <end position="1145"/>
    </location>
</feature>
<dbReference type="KEGG" id="bbes:BESB_071950"/>
<feature type="region of interest" description="Disordered" evidence="2">
    <location>
        <begin position="1361"/>
        <end position="1385"/>
    </location>
</feature>
<feature type="region of interest" description="Disordered" evidence="2">
    <location>
        <begin position="182"/>
        <end position="210"/>
    </location>
</feature>
<protein>
    <submittedName>
        <fullName evidence="3">Putative myosin heavy chain</fullName>
    </submittedName>
</protein>
<evidence type="ECO:0000256" key="1">
    <source>
        <dbReference type="SAM" id="Coils"/>
    </source>
</evidence>
<dbReference type="PANTHER" id="PTHR18937">
    <property type="entry name" value="STRUCTURAL MAINTENANCE OF CHROMOSOMES SMC FAMILY MEMBER"/>
    <property type="match status" value="1"/>
</dbReference>
<proteinExistence type="predicted"/>
<feature type="compositionally biased region" description="Polar residues" evidence="2">
    <location>
        <begin position="182"/>
        <end position="192"/>
    </location>
</feature>
<dbReference type="EMBL" id="NWUJ01000007">
    <property type="protein sequence ID" value="PFH34043.1"/>
    <property type="molecule type" value="Genomic_DNA"/>
</dbReference>
<dbReference type="OrthoDB" id="346017at2759"/>
<gene>
    <name evidence="3" type="ORF">BESB_071950</name>
</gene>
<sequence length="1385" mass="155770">MDAENFRKLTAILDVLDRYKKSLAVASFQASPEKSFAKYASRAPSLRGGKGSTWMPPSVLSDSFGTIEHDVSRPASENWPVATAAAIQRKLTIRRAKTLQIRRQATVRASCPELPQIQGLQVDVDASCGSRSRDLPAHTARGPRPGWLHMSAELATPLREKVRSRGMVRCFSGPLHSERSLQESLKASTSRRWASRSEGDVTEEAVDSDDDESLRPDIVFTDSVASLDVKSLSELDFDDVDLEQITPKMLGQLFDRIMECLQVDFKDLIDKVKAQNGHLKQDIISMKKKLQDAVDTNDDQVQELKDMTERVADLQAEVRELKRQLSLLEAQLQKYAEQDREMQALMHEKAAWEAERHKLTVRVQKLTQELGTRDDGQRLWQLLRDFDCLEALNQEKEERLKTLAKHLEAKEREIESLNLNLSMQQNTPTTPRREPRSSLVSPRVSFEYYSSSLGRRSTVARRHIADTMALGPVAPAPSLAGELREAIQEEEEKPGSRVEAYVKQLEEVQRKLDNALADLEEASRTNDQLRNDVRCLQMELEEKSKVVEELTEEVKDKDQRLSSAVEKLKDRNVSLEEIRRKLSEAEEGRSSKDTELESLREELAAVRAELDALNKQGLDGRELTESLKGQVAGHVEQLERLGAELAEARQKLDKGRDANKVLSAELESLKKQLEDAAAQQDVSEATRRARLDELEAELEAARGKASRIAELEGQLKDLEEERELLRRTGAEMEETLKTEIEILRAHIVDQEQTFARTRQELWEQCEAAEQEKADLESRLVRLDEDLRRLREAERRAEALKPEPDTLAAAEAASEEDAQKVRALLEQHQTELRLLQDEIAQLSRTKEDLEKEKVGLDARVSGLTQELKEVQTLYEEMQNKLKSALREKEEERERLVAVCAAMEKSVDSKIEQARNALLEENKEERKERERLAHAVNCLQEQVDKLKSDNSALQAALEAAEKDASRQPPELLAQSQALQDANAQLTKEVAALQAKFNAVQATLQGENAQLKENLRQERAAFEALQSAEDDLLRQLEDLKERNADLEVLVKATEGEGEIDAERLQQACRRLTAQVAQLEKDMESKERQMDQEKDTLLQRCILLEEGHRELETLVTQLRQEKESLQSKLQSASDKLLFSEQDAEEWQKKHHLSVMENENLKSKLALLTEQQGRLMEGAAEQQKLSSLMEHVVQELLQLRGQMTEFKELGTKIQDKPSTTVFNVGYPENVIPMVNVHGDPASSQSVNISGMYDLRMSAGQYATFSAGGRSRAATPARKSRAAVLLESLKEGLYSSSCCVNQADSRAVSTYGNGGTTYVFPAAVRQAPTAYTTPTGANSPKGKGSRASSVLRIQTRADDLSVEQFFAQPTESDTRPAIHPLLPPGLASPPA</sequence>
<organism evidence="3 4">
    <name type="scientific">Besnoitia besnoiti</name>
    <name type="common">Apicomplexan protozoan</name>
    <dbReference type="NCBI Taxonomy" id="94643"/>
    <lineage>
        <taxon>Eukaryota</taxon>
        <taxon>Sar</taxon>
        <taxon>Alveolata</taxon>
        <taxon>Apicomplexa</taxon>
        <taxon>Conoidasida</taxon>
        <taxon>Coccidia</taxon>
        <taxon>Eucoccidiorida</taxon>
        <taxon>Eimeriorina</taxon>
        <taxon>Sarcocystidae</taxon>
        <taxon>Besnoitia</taxon>
    </lineage>
</organism>
<feature type="compositionally biased region" description="Pro residues" evidence="2">
    <location>
        <begin position="1375"/>
        <end position="1385"/>
    </location>
</feature>
<dbReference type="GeneID" id="40312121"/>
<evidence type="ECO:0000313" key="4">
    <source>
        <dbReference type="Proteomes" id="UP000224006"/>
    </source>
</evidence>